<dbReference type="GO" id="GO:0005524">
    <property type="term" value="F:ATP binding"/>
    <property type="evidence" value="ECO:0007669"/>
    <property type="project" value="InterPro"/>
</dbReference>
<dbReference type="GO" id="GO:0004672">
    <property type="term" value="F:protein kinase activity"/>
    <property type="evidence" value="ECO:0007669"/>
    <property type="project" value="InterPro"/>
</dbReference>
<organism evidence="3 4">
    <name type="scientific">Coccomyxa viridis</name>
    <dbReference type="NCBI Taxonomy" id="1274662"/>
    <lineage>
        <taxon>Eukaryota</taxon>
        <taxon>Viridiplantae</taxon>
        <taxon>Chlorophyta</taxon>
        <taxon>core chlorophytes</taxon>
        <taxon>Trebouxiophyceae</taxon>
        <taxon>Trebouxiophyceae incertae sedis</taxon>
        <taxon>Coccomyxaceae</taxon>
        <taxon>Coccomyxa</taxon>
    </lineage>
</organism>
<evidence type="ECO:0000313" key="4">
    <source>
        <dbReference type="Proteomes" id="UP001314263"/>
    </source>
</evidence>
<dbReference type="Gene3D" id="1.10.510.10">
    <property type="entry name" value="Transferase(Phosphotransferase) domain 1"/>
    <property type="match status" value="1"/>
</dbReference>
<evidence type="ECO:0000256" key="1">
    <source>
        <dbReference type="ARBA" id="ARBA00009670"/>
    </source>
</evidence>
<dbReference type="InterPro" id="IPR011009">
    <property type="entry name" value="Kinase-like_dom_sf"/>
</dbReference>
<proteinExistence type="inferred from homology"/>
<dbReference type="AlphaFoldDB" id="A0AAV1IL45"/>
<dbReference type="EMBL" id="CAUYUE010000018">
    <property type="protein sequence ID" value="CAK0787988.1"/>
    <property type="molecule type" value="Genomic_DNA"/>
</dbReference>
<comment type="similarity">
    <text evidence="1">Belongs to the protein kinase superfamily. ADCK protein kinase family.</text>
</comment>
<accession>A0AAV1IL45</accession>
<name>A0AAV1IL45_9CHLO</name>
<dbReference type="Proteomes" id="UP001314263">
    <property type="component" value="Unassembled WGS sequence"/>
</dbReference>
<evidence type="ECO:0000259" key="2">
    <source>
        <dbReference type="PROSITE" id="PS50011"/>
    </source>
</evidence>
<dbReference type="InterPro" id="IPR004147">
    <property type="entry name" value="ABC1_dom"/>
</dbReference>
<dbReference type="InterPro" id="IPR050154">
    <property type="entry name" value="UbiB_kinase"/>
</dbReference>
<dbReference type="PROSITE" id="PS50011">
    <property type="entry name" value="PROTEIN_KINASE_DOM"/>
    <property type="match status" value="1"/>
</dbReference>
<keyword evidence="4" id="KW-1185">Reference proteome</keyword>
<reference evidence="3 4" key="1">
    <citation type="submission" date="2023-10" db="EMBL/GenBank/DDBJ databases">
        <authorList>
            <person name="Maclean D."/>
            <person name="Macfadyen A."/>
        </authorList>
    </citation>
    <scope>NUCLEOTIDE SEQUENCE [LARGE SCALE GENOMIC DNA]</scope>
</reference>
<dbReference type="SUPFAM" id="SSF56112">
    <property type="entry name" value="Protein kinase-like (PK-like)"/>
    <property type="match status" value="1"/>
</dbReference>
<feature type="domain" description="Protein kinase" evidence="2">
    <location>
        <begin position="449"/>
        <end position="780"/>
    </location>
</feature>
<dbReference type="InterPro" id="IPR000719">
    <property type="entry name" value="Prot_kinase_dom"/>
</dbReference>
<sequence>MNAQTSNVTTGQAGISNRCLKSAAFGQVRPRPRRHTEVRAFDAESTGQQAGELLKKLGDDRTWQAQPPHYGSQAARKLLDAAQKHLPVSLPSISLPSIRPDSLKLPAVDLSSVQLPSLSRPSVQLPRVDLSSFGKAGGLEQAAAGITEWGQRAASSARQYASSVVSAPAGLGPSMKGLEDAEPHFGSHAIQRSAQNLLEWLQSQSLGPTTLGSLGGSAGREFRDALQGLSSRAHDVGSSAMSVPAGIFATISGNARDVPRLLVSDVLAVYHTASDALADLNARGIGGYSTSTVALLFVGAITIVLATAPRAAEDPYTTPAGERPLPWEYDYEDVASYWAQRPVAVAARSAEVLAAALWVGCGLLYDRLSGGAQRNAGQRARQVRTAIERLGAAYIKVAQAISTRVDILSPEYLIEIERLQDDVAPFPTSQALVTMAKSLGRPTSQVFATISPEPLAAASLGQVYRARLTQQYGGGEVAVKVQRPEVRKSVALDLLLMRQLAVFAQRFPQISTDWVGLIDEWAQRFFHELDYEREARSAAQFKEQMAGLGGITVAPVYSELTSGEVLTTAWVQGEKLSESTAADVRQLCSTLLNCYLIQLLETGLLHADPHPGNLLRTADGKICILDFGLMTEVAPERRIALVEYIAHLSVQDWNGVAKDLVNLGFTPEGGPDPGEAGLVEPLGEVLTQLSKGGGAKGINIDDVSRQLEELTKKYPFQIPSYFALILRAFSVIEGIALRVDPQYSIVQECFPYIARRLLTDNHPRTRAALQQLLYANKSRIDIGRLRRLSSAFGNYTTEGLTASAEPSMLPAGPRQPTPALDKTTADALKLVFSSKGSYAQEVLVDELVAAVDTLQRYAVSGAVQRVLGSLPAALASNAVRALGPWRPLLLPIPTPLELLNRLQPAVKPTQQDEEVLASVQSIVDLMRDQGLLQGMDAQSSAQLTLVIRQVLPLIPELAPGLGYTGELFVRAYIKRLAERLSAQPGAYVTERPIQQADRQLNGNGAMNGARSAAQLQSAGLNGAGTARAAYGSPVSSIGSPGIATVAAAQSTDKSMPAMRQL</sequence>
<dbReference type="PANTHER" id="PTHR10566:SF118">
    <property type="entry name" value="PROTEIN KINASE DOMAIN-CONTAINING PROTEIN"/>
    <property type="match status" value="1"/>
</dbReference>
<dbReference type="PANTHER" id="PTHR10566">
    <property type="entry name" value="CHAPERONE-ACTIVITY OF BC1 COMPLEX CABC1 -RELATED"/>
    <property type="match status" value="1"/>
</dbReference>
<protein>
    <recommendedName>
        <fullName evidence="2">Protein kinase domain-containing protein</fullName>
    </recommendedName>
</protein>
<dbReference type="Pfam" id="PF03109">
    <property type="entry name" value="ABC1"/>
    <property type="match status" value="1"/>
</dbReference>
<evidence type="ECO:0000313" key="3">
    <source>
        <dbReference type="EMBL" id="CAK0787988.1"/>
    </source>
</evidence>
<gene>
    <name evidence="3" type="ORF">CVIRNUC_011210</name>
</gene>
<comment type="caution">
    <text evidence="3">The sequence shown here is derived from an EMBL/GenBank/DDBJ whole genome shotgun (WGS) entry which is preliminary data.</text>
</comment>
<dbReference type="CDD" id="cd05121">
    <property type="entry name" value="ABC1_ADCK3-like"/>
    <property type="match status" value="1"/>
</dbReference>